<reference evidence="1 2" key="1">
    <citation type="journal article" date="2018" name="Nat. Biotechnol.">
        <title>A standardized bacterial taxonomy based on genome phylogeny substantially revises the tree of life.</title>
        <authorList>
            <person name="Parks D.H."/>
            <person name="Chuvochina M."/>
            <person name="Waite D.W."/>
            <person name="Rinke C."/>
            <person name="Skarshewski A."/>
            <person name="Chaumeil P.A."/>
            <person name="Hugenholtz P."/>
        </authorList>
    </citation>
    <scope>NUCLEOTIDE SEQUENCE [LARGE SCALE GENOMIC DNA]</scope>
    <source>
        <strain evidence="1">UBA10045</strain>
    </source>
</reference>
<comment type="caution">
    <text evidence="1">The sequence shown here is derived from an EMBL/GenBank/DDBJ whole genome shotgun (WGS) entry which is preliminary data.</text>
</comment>
<name>A0A3D3G1C7_ACIRA</name>
<proteinExistence type="predicted"/>
<evidence type="ECO:0000313" key="2">
    <source>
        <dbReference type="Proteomes" id="UP000262257"/>
    </source>
</evidence>
<gene>
    <name evidence="1" type="ORF">DIC32_10215</name>
</gene>
<evidence type="ECO:0000313" key="1">
    <source>
        <dbReference type="EMBL" id="HCM31830.1"/>
    </source>
</evidence>
<sequence length="93" mass="10108">MTKIKLLTINHIEPVGLMGKDGSDLAKVFSNTYVVQAANQILEQNQAEAAQFLGSLAGQSLAQMFSFVDVKNLDAVLNQLRAFVIQTQDPAND</sequence>
<dbReference type="AlphaFoldDB" id="A0A3D3G1C7"/>
<accession>A0A3D3G1C7</accession>
<protein>
    <submittedName>
        <fullName evidence="1">Uncharacterized protein</fullName>
    </submittedName>
</protein>
<dbReference type="Proteomes" id="UP000262257">
    <property type="component" value="Unassembled WGS sequence"/>
</dbReference>
<organism evidence="1 2">
    <name type="scientific">Acinetobacter radioresistens</name>
    <dbReference type="NCBI Taxonomy" id="40216"/>
    <lineage>
        <taxon>Bacteria</taxon>
        <taxon>Pseudomonadati</taxon>
        <taxon>Pseudomonadota</taxon>
        <taxon>Gammaproteobacteria</taxon>
        <taxon>Moraxellales</taxon>
        <taxon>Moraxellaceae</taxon>
        <taxon>Acinetobacter</taxon>
    </lineage>
</organism>
<dbReference type="EMBL" id="DPXL01000126">
    <property type="protein sequence ID" value="HCM31830.1"/>
    <property type="molecule type" value="Genomic_DNA"/>
</dbReference>